<dbReference type="Proteomes" id="UP000749471">
    <property type="component" value="Unassembled WGS sequence"/>
</dbReference>
<dbReference type="Pfam" id="PF04748">
    <property type="entry name" value="Polysacc_deac_2"/>
    <property type="match status" value="1"/>
</dbReference>
<dbReference type="CDD" id="cd10936">
    <property type="entry name" value="CE4_DAC2"/>
    <property type="match status" value="1"/>
</dbReference>
<dbReference type="RefSeq" id="WP_216515862.1">
    <property type="nucleotide sequence ID" value="NZ_JAHLPM010000001.1"/>
</dbReference>
<protein>
    <submittedName>
        <fullName evidence="1">Divergent polysaccharide deacetylase family protein</fullName>
    </submittedName>
</protein>
<reference evidence="1 2" key="1">
    <citation type="submission" date="2021-06" db="EMBL/GenBank/DDBJ databases">
        <authorList>
            <person name="Sun Q."/>
            <person name="Li D."/>
        </authorList>
    </citation>
    <scope>NUCLEOTIDE SEQUENCE [LARGE SCALE GENOMIC DNA]</scope>
    <source>
        <strain evidence="1 2">MSJ-40</strain>
    </source>
</reference>
<gene>
    <name evidence="1" type="ORF">KQI42_00970</name>
</gene>
<dbReference type="EMBL" id="JAHLPM010000001">
    <property type="protein sequence ID" value="MBU5436556.1"/>
    <property type="molecule type" value="Genomic_DNA"/>
</dbReference>
<dbReference type="InterPro" id="IPR006837">
    <property type="entry name" value="Divergent_DAC"/>
</dbReference>
<comment type="caution">
    <text evidence="1">The sequence shown here is derived from an EMBL/GenBank/DDBJ whole genome shotgun (WGS) entry which is preliminary data.</text>
</comment>
<evidence type="ECO:0000313" key="1">
    <source>
        <dbReference type="EMBL" id="MBU5436556.1"/>
    </source>
</evidence>
<name>A0ABS6E138_9FIRM</name>
<evidence type="ECO:0000313" key="2">
    <source>
        <dbReference type="Proteomes" id="UP000749471"/>
    </source>
</evidence>
<organism evidence="1 2">
    <name type="scientific">Tissierella simiarum</name>
    <dbReference type="NCBI Taxonomy" id="2841534"/>
    <lineage>
        <taxon>Bacteria</taxon>
        <taxon>Bacillati</taxon>
        <taxon>Bacillota</taxon>
        <taxon>Tissierellia</taxon>
        <taxon>Tissierellales</taxon>
        <taxon>Tissierellaceae</taxon>
        <taxon>Tissierella</taxon>
    </lineage>
</organism>
<sequence>MFLYINKRMLLVLLLILILIVGFIVFRIIFKQKSIQTNATPKGYIALVINDLGNNGEGIEELMKLDIPITGAVMPFLEYSKIDSEKCYNAGMEIILHLPMESESGPISWSGPNPITCAKSNEEVRKNVEDGIKEIKWAKGINNHMGSRVMKNERIMKEVLKVAKEKGLYFLDSRTGEYSVAERLTKELDIVYFYRDIFLDNSKREQDIVDSMEKLGQIALEKGYAVGIGHVGGQGGKITIEVIDKMSKKLQEQGIEFIYLSQIEKLNP</sequence>
<dbReference type="PANTHER" id="PTHR30105">
    <property type="entry name" value="UNCHARACTERIZED YIBQ-RELATED"/>
    <property type="match status" value="1"/>
</dbReference>
<keyword evidence="2" id="KW-1185">Reference proteome</keyword>
<accession>A0ABS6E138</accession>
<proteinExistence type="predicted"/>
<dbReference type="PANTHER" id="PTHR30105:SF2">
    <property type="entry name" value="DIVERGENT POLYSACCHARIDE DEACETYLASE SUPERFAMILY"/>
    <property type="match status" value="1"/>
</dbReference>